<dbReference type="Gene3D" id="1.10.10.2910">
    <property type="match status" value="1"/>
</dbReference>
<reference evidence="4" key="1">
    <citation type="submission" date="2018-06" db="EMBL/GenBank/DDBJ databases">
        <title>Whole genome sequencing of four bacterial strains from South Shetland trench revealing bio-synthetic gene clusters.</title>
        <authorList>
            <person name="Abdel-Mageed W.M."/>
            <person name="Lehri B."/>
            <person name="Jarmusch S."/>
            <person name="Miranda K."/>
            <person name="Goodfellow M."/>
            <person name="Jaspars M."/>
            <person name="Karlyshev A.V."/>
        </authorList>
    </citation>
    <scope>NUCLEOTIDE SEQUENCE [LARGE SCALE GENOMIC DNA]</scope>
    <source>
        <strain evidence="4">SST4</strain>
    </source>
</reference>
<dbReference type="SMART" id="SM00530">
    <property type="entry name" value="HTH_XRE"/>
    <property type="match status" value="1"/>
</dbReference>
<dbReference type="Proteomes" id="UP000252204">
    <property type="component" value="Unassembled WGS sequence"/>
</dbReference>
<dbReference type="RefSeq" id="WP_113271076.1">
    <property type="nucleotide sequence ID" value="NZ_QNTU01000018.1"/>
</dbReference>
<dbReference type="PANTHER" id="PTHR43236:SF1">
    <property type="entry name" value="BLL7220 PROTEIN"/>
    <property type="match status" value="1"/>
</dbReference>
<dbReference type="PANTHER" id="PTHR43236">
    <property type="entry name" value="ANTITOXIN HIGA1"/>
    <property type="match status" value="1"/>
</dbReference>
<protein>
    <recommendedName>
        <fullName evidence="2">HTH cro/C1-type domain-containing protein</fullName>
    </recommendedName>
</protein>
<evidence type="ECO:0000313" key="3">
    <source>
        <dbReference type="EMBL" id="RBI65402.1"/>
    </source>
</evidence>
<accession>A0A365TJ25</accession>
<dbReference type="InterPro" id="IPR010359">
    <property type="entry name" value="IrrE_HExxH"/>
</dbReference>
<dbReference type="InterPro" id="IPR010982">
    <property type="entry name" value="Lambda_DNA-bd_dom_sf"/>
</dbReference>
<dbReference type="Gene3D" id="1.10.260.40">
    <property type="entry name" value="lambda repressor-like DNA-binding domains"/>
    <property type="match status" value="1"/>
</dbReference>
<evidence type="ECO:0000256" key="1">
    <source>
        <dbReference type="ARBA" id="ARBA00007227"/>
    </source>
</evidence>
<dbReference type="GO" id="GO:0003677">
    <property type="term" value="F:DNA binding"/>
    <property type="evidence" value="ECO:0007669"/>
    <property type="project" value="InterPro"/>
</dbReference>
<dbReference type="OrthoDB" id="9794834at2"/>
<evidence type="ECO:0000259" key="2">
    <source>
        <dbReference type="PROSITE" id="PS50943"/>
    </source>
</evidence>
<keyword evidence="4" id="KW-1185">Reference proteome</keyword>
<gene>
    <name evidence="3" type="ORF">DQ400_18135</name>
</gene>
<evidence type="ECO:0000313" key="4">
    <source>
        <dbReference type="Proteomes" id="UP000252204"/>
    </source>
</evidence>
<comment type="similarity">
    <text evidence="1">Belongs to the short-chain fatty acyl-CoA assimilation regulator (ScfR) family.</text>
</comment>
<dbReference type="SUPFAM" id="SSF47413">
    <property type="entry name" value="lambda repressor-like DNA-binding domains"/>
    <property type="match status" value="1"/>
</dbReference>
<dbReference type="CDD" id="cd00093">
    <property type="entry name" value="HTH_XRE"/>
    <property type="match status" value="1"/>
</dbReference>
<proteinExistence type="inferred from homology"/>
<dbReference type="Pfam" id="PF13560">
    <property type="entry name" value="HTH_31"/>
    <property type="match status" value="1"/>
</dbReference>
<organism evidence="3 4">
    <name type="scientific">Vreelandella sulfidaeris</name>
    <dbReference type="NCBI Taxonomy" id="115553"/>
    <lineage>
        <taxon>Bacteria</taxon>
        <taxon>Pseudomonadati</taxon>
        <taxon>Pseudomonadota</taxon>
        <taxon>Gammaproteobacteria</taxon>
        <taxon>Oceanospirillales</taxon>
        <taxon>Halomonadaceae</taxon>
        <taxon>Vreelandella</taxon>
    </lineage>
</organism>
<sequence>MVSVILLIRSCVLACVAMRNETKTKAEVSDMRTGVDGFQGQRLSQLRMAQNLTLAELGEKIERSSSTISAWEKGAQLPEAESFDRLCHVFNVSRMWFLKPIPLAFQGEQRPHFFRSQASAHKQARERSRLYLAWLQEISDFFQDAMEWPEVNVPMLDADDCRLISDEEIEDIARECREAWSLGTAPIPNVIQVMENAGIICTRATLGHVKMDGVSHVSILDGRPYVLIAEDKANAIRNRFDAAHELGHLVLHSKIPASQYAKNELYDLLEGQAHRFASAFLMPPESFAQEVVWPTLDNLLSLKSRWKVSVASMIVRCRDLSLLTDQLELRLWKGRSARKWTKGEPGDDAFAFEQPKLMMRGAHLLIDNNIFERTELVYQIGLPSETIEMLCNLRSGYLSAQPNAGDNVVPLKLRHNAARSGRAKRANVLPFQK</sequence>
<dbReference type="InterPro" id="IPR001387">
    <property type="entry name" value="Cro/C1-type_HTH"/>
</dbReference>
<dbReference type="PROSITE" id="PS50943">
    <property type="entry name" value="HTH_CROC1"/>
    <property type="match status" value="1"/>
</dbReference>
<comment type="caution">
    <text evidence="3">The sequence shown here is derived from an EMBL/GenBank/DDBJ whole genome shotgun (WGS) entry which is preliminary data.</text>
</comment>
<dbReference type="AlphaFoldDB" id="A0A365TJ25"/>
<dbReference type="EMBL" id="QNTU01000018">
    <property type="protein sequence ID" value="RBI65402.1"/>
    <property type="molecule type" value="Genomic_DNA"/>
</dbReference>
<dbReference type="InterPro" id="IPR052345">
    <property type="entry name" value="Rad_response_metalloprotease"/>
</dbReference>
<feature type="domain" description="HTH cro/C1-type" evidence="2">
    <location>
        <begin position="43"/>
        <end position="97"/>
    </location>
</feature>
<name>A0A365TJ25_9GAMM</name>
<dbReference type="Pfam" id="PF06114">
    <property type="entry name" value="Peptidase_M78"/>
    <property type="match status" value="1"/>
</dbReference>